<dbReference type="Proteomes" id="UP000606786">
    <property type="component" value="Unassembled WGS sequence"/>
</dbReference>
<proteinExistence type="predicted"/>
<protein>
    <submittedName>
        <fullName evidence="1">(Mediterranean fruit fly) hypothetical protein</fullName>
    </submittedName>
</protein>
<comment type="caution">
    <text evidence="1">The sequence shown here is derived from an EMBL/GenBank/DDBJ whole genome shotgun (WGS) entry which is preliminary data.</text>
</comment>
<organism evidence="1 2">
    <name type="scientific">Ceratitis capitata</name>
    <name type="common">Mediterranean fruit fly</name>
    <name type="synonym">Tephritis capitata</name>
    <dbReference type="NCBI Taxonomy" id="7213"/>
    <lineage>
        <taxon>Eukaryota</taxon>
        <taxon>Metazoa</taxon>
        <taxon>Ecdysozoa</taxon>
        <taxon>Arthropoda</taxon>
        <taxon>Hexapoda</taxon>
        <taxon>Insecta</taxon>
        <taxon>Pterygota</taxon>
        <taxon>Neoptera</taxon>
        <taxon>Endopterygota</taxon>
        <taxon>Diptera</taxon>
        <taxon>Brachycera</taxon>
        <taxon>Muscomorpha</taxon>
        <taxon>Tephritoidea</taxon>
        <taxon>Tephritidae</taxon>
        <taxon>Ceratitis</taxon>
        <taxon>Ceratitis</taxon>
    </lineage>
</organism>
<evidence type="ECO:0000313" key="1">
    <source>
        <dbReference type="EMBL" id="CAD7002585.1"/>
    </source>
</evidence>
<evidence type="ECO:0000313" key="2">
    <source>
        <dbReference type="Proteomes" id="UP000606786"/>
    </source>
</evidence>
<name>A0A811UX32_CERCA</name>
<dbReference type="EMBL" id="CAJHJT010000034">
    <property type="protein sequence ID" value="CAD7002585.1"/>
    <property type="molecule type" value="Genomic_DNA"/>
</dbReference>
<reference evidence="1" key="1">
    <citation type="submission" date="2020-11" db="EMBL/GenBank/DDBJ databases">
        <authorList>
            <person name="Whitehead M."/>
        </authorList>
    </citation>
    <scope>NUCLEOTIDE SEQUENCE</scope>
    <source>
        <strain evidence="1">EGII</strain>
    </source>
</reference>
<accession>A0A811UX32</accession>
<gene>
    <name evidence="1" type="ORF">CCAP1982_LOCUS11071</name>
</gene>
<sequence>MRIMNSAAVLTIVCNRRLAQRLCSMPHGLTGRRDVCWLTCNVHDAKELWLSPVGFQLPLYGNFQVR</sequence>
<keyword evidence="2" id="KW-1185">Reference proteome</keyword>
<dbReference type="AlphaFoldDB" id="A0A811UX32"/>